<dbReference type="Gene3D" id="1.10.10.60">
    <property type="entry name" value="Homeodomain-like"/>
    <property type="match status" value="1"/>
</dbReference>
<dbReference type="InterPro" id="IPR058031">
    <property type="entry name" value="AAA_lid_NorR"/>
</dbReference>
<dbReference type="SUPFAM" id="SSF52540">
    <property type="entry name" value="P-loop containing nucleoside triphosphate hydrolases"/>
    <property type="match status" value="1"/>
</dbReference>
<proteinExistence type="predicted"/>
<dbReference type="FunFam" id="3.40.50.300:FF:000006">
    <property type="entry name" value="DNA-binding transcriptional regulator NtrC"/>
    <property type="match status" value="1"/>
</dbReference>
<dbReference type="EMBL" id="CP041730">
    <property type="protein sequence ID" value="QDQ28496.1"/>
    <property type="molecule type" value="Genomic_DNA"/>
</dbReference>
<evidence type="ECO:0000313" key="7">
    <source>
        <dbReference type="EMBL" id="QDQ28496.1"/>
    </source>
</evidence>
<keyword evidence="5" id="KW-0804">Transcription</keyword>
<dbReference type="PROSITE" id="PS50045">
    <property type="entry name" value="SIGMA54_INTERACT_4"/>
    <property type="match status" value="1"/>
</dbReference>
<sequence>MEGMSRLNLVGSSPAFQQVLRSLHRLAEVDATVLIGGETGTGKELAARALHYIGPRSGRPFIPVNCGGLSDNLLESELFGHERGAFTDARRSNAGLVSEAQGGTLFLDEIDTLSPRGQGSLLRFLQDKSYRRVGASSQNYADVRVVVASNADLQAMAQDRQFRKDLLYRLNVLHIQMPPLRERPGDAVELARLFLVRLCSRYQKPDKYLHEDALSFIQRYDWPGNVRELENLIHRDFLLCDGDALRCIDACRQLLPQALNGADRSCFSEAKADAIADFERRFVRELLAQAGGSITQAARLAGKDRSAFGKLVRKYGIAEPLNGLSLG</sequence>
<evidence type="ECO:0000256" key="5">
    <source>
        <dbReference type="ARBA" id="ARBA00023163"/>
    </source>
</evidence>
<dbReference type="InterPro" id="IPR025944">
    <property type="entry name" value="Sigma_54_int_dom_CS"/>
</dbReference>
<dbReference type="InterPro" id="IPR002078">
    <property type="entry name" value="Sigma_54_int"/>
</dbReference>
<dbReference type="PROSITE" id="PS00676">
    <property type="entry name" value="SIGMA54_INTERACT_2"/>
    <property type="match status" value="1"/>
</dbReference>
<dbReference type="KEGG" id="cari:FNU76_20225"/>
<keyword evidence="4" id="KW-0238">DNA-binding</keyword>
<keyword evidence="1" id="KW-0547">Nucleotide-binding</keyword>
<keyword evidence="3" id="KW-0805">Transcription regulation</keyword>
<dbReference type="InterPro" id="IPR009057">
    <property type="entry name" value="Homeodomain-like_sf"/>
</dbReference>
<evidence type="ECO:0000259" key="6">
    <source>
        <dbReference type="PROSITE" id="PS50045"/>
    </source>
</evidence>
<dbReference type="InterPro" id="IPR027417">
    <property type="entry name" value="P-loop_NTPase"/>
</dbReference>
<keyword evidence="8" id="KW-1185">Reference proteome</keyword>
<dbReference type="RefSeq" id="WP_144279879.1">
    <property type="nucleotide sequence ID" value="NZ_CP041730.1"/>
</dbReference>
<evidence type="ECO:0000256" key="1">
    <source>
        <dbReference type="ARBA" id="ARBA00022741"/>
    </source>
</evidence>
<evidence type="ECO:0000256" key="3">
    <source>
        <dbReference type="ARBA" id="ARBA00023015"/>
    </source>
</evidence>
<evidence type="ECO:0000256" key="2">
    <source>
        <dbReference type="ARBA" id="ARBA00022840"/>
    </source>
</evidence>
<dbReference type="OrthoDB" id="5496274at2"/>
<dbReference type="Gene3D" id="1.10.8.60">
    <property type="match status" value="1"/>
</dbReference>
<evidence type="ECO:0000313" key="8">
    <source>
        <dbReference type="Proteomes" id="UP000317550"/>
    </source>
</evidence>
<dbReference type="Pfam" id="PF00158">
    <property type="entry name" value="Sigma54_activat"/>
    <property type="match status" value="1"/>
</dbReference>
<dbReference type="PROSITE" id="PS00688">
    <property type="entry name" value="SIGMA54_INTERACT_3"/>
    <property type="match status" value="1"/>
</dbReference>
<dbReference type="PANTHER" id="PTHR32071:SF117">
    <property type="entry name" value="PTS-DEPENDENT DIHYDROXYACETONE KINASE OPERON REGULATORY PROTEIN-RELATED"/>
    <property type="match status" value="1"/>
</dbReference>
<evidence type="ECO:0000256" key="4">
    <source>
        <dbReference type="ARBA" id="ARBA00023125"/>
    </source>
</evidence>
<dbReference type="SUPFAM" id="SSF46689">
    <property type="entry name" value="Homeodomain-like"/>
    <property type="match status" value="1"/>
</dbReference>
<dbReference type="Gene3D" id="3.40.50.300">
    <property type="entry name" value="P-loop containing nucleotide triphosphate hydrolases"/>
    <property type="match status" value="1"/>
</dbReference>
<feature type="domain" description="Sigma-54 factor interaction" evidence="6">
    <location>
        <begin position="9"/>
        <end position="238"/>
    </location>
</feature>
<dbReference type="AlphaFoldDB" id="A0A516SK13"/>
<gene>
    <name evidence="7" type="ORF">FNU76_20225</name>
</gene>
<dbReference type="SMART" id="SM00382">
    <property type="entry name" value="AAA"/>
    <property type="match status" value="1"/>
</dbReference>
<dbReference type="CDD" id="cd00009">
    <property type="entry name" value="AAA"/>
    <property type="match status" value="1"/>
</dbReference>
<dbReference type="PANTHER" id="PTHR32071">
    <property type="entry name" value="TRANSCRIPTIONAL REGULATORY PROTEIN"/>
    <property type="match status" value="1"/>
</dbReference>
<accession>A0A516SK13</accession>
<keyword evidence="2" id="KW-0067">ATP-binding</keyword>
<protein>
    <submittedName>
        <fullName evidence="7">AAA family ATPase</fullName>
    </submittedName>
</protein>
<dbReference type="InterPro" id="IPR025943">
    <property type="entry name" value="Sigma_54_int_dom_ATP-bd_2"/>
</dbReference>
<dbReference type="InterPro" id="IPR003593">
    <property type="entry name" value="AAA+_ATPase"/>
</dbReference>
<reference evidence="8" key="1">
    <citation type="submission" date="2019-07" db="EMBL/GenBank/DDBJ databases">
        <title>Chitinimonas sp. nov., isolated from Ny-Alesund, arctica soil.</title>
        <authorList>
            <person name="Xu Q."/>
            <person name="Peng F."/>
        </authorList>
    </citation>
    <scope>NUCLEOTIDE SEQUENCE [LARGE SCALE GENOMIC DNA]</scope>
    <source>
        <strain evidence="8">R3-44</strain>
    </source>
</reference>
<dbReference type="Pfam" id="PF25601">
    <property type="entry name" value="AAA_lid_14"/>
    <property type="match status" value="1"/>
</dbReference>
<dbReference type="GO" id="GO:0005524">
    <property type="term" value="F:ATP binding"/>
    <property type="evidence" value="ECO:0007669"/>
    <property type="project" value="UniProtKB-KW"/>
</dbReference>
<dbReference type="Proteomes" id="UP000317550">
    <property type="component" value="Chromosome"/>
</dbReference>
<name>A0A516SK13_9NEIS</name>
<dbReference type="GO" id="GO:0003677">
    <property type="term" value="F:DNA binding"/>
    <property type="evidence" value="ECO:0007669"/>
    <property type="project" value="UniProtKB-KW"/>
</dbReference>
<dbReference type="GO" id="GO:0006355">
    <property type="term" value="P:regulation of DNA-templated transcription"/>
    <property type="evidence" value="ECO:0007669"/>
    <property type="project" value="InterPro"/>
</dbReference>
<organism evidence="7 8">
    <name type="scientific">Chitinimonas arctica</name>
    <dbReference type="NCBI Taxonomy" id="2594795"/>
    <lineage>
        <taxon>Bacteria</taxon>
        <taxon>Pseudomonadati</taxon>
        <taxon>Pseudomonadota</taxon>
        <taxon>Betaproteobacteria</taxon>
        <taxon>Neisseriales</taxon>
        <taxon>Chitinibacteraceae</taxon>
        <taxon>Chitinimonas</taxon>
    </lineage>
</organism>